<name>A0A7X0RR97_9BACL</name>
<reference evidence="1 2" key="1">
    <citation type="submission" date="2020-08" db="EMBL/GenBank/DDBJ databases">
        <title>Cohnella phylogeny.</title>
        <authorList>
            <person name="Dunlap C."/>
        </authorList>
    </citation>
    <scope>NUCLEOTIDE SEQUENCE [LARGE SCALE GENOMIC DNA]</scope>
    <source>
        <strain evidence="1 2">DSM 28246</strain>
    </source>
</reference>
<proteinExistence type="predicted"/>
<evidence type="ECO:0000313" key="1">
    <source>
        <dbReference type="EMBL" id="MBB6672095.1"/>
    </source>
</evidence>
<dbReference type="Proteomes" id="UP000547209">
    <property type="component" value="Unassembled WGS sequence"/>
</dbReference>
<accession>A0A7X0RR97</accession>
<protein>
    <submittedName>
        <fullName evidence="1">Peptidoglycan-binding protein</fullName>
    </submittedName>
</protein>
<evidence type="ECO:0000313" key="2">
    <source>
        <dbReference type="Proteomes" id="UP000547209"/>
    </source>
</evidence>
<sequence>MKRITDLIEYQSVLPYASELFGVHQSLIGWKSKRVLNKLHANLKFDQSALLPRLQRYLANNAPIDVNQDCYVSAPDLRPAGFAGPFLKQQDSIVLQAVSAMLREFGGIPRNVEEWKKIVSEEVLRDILQRQVLETYNQASMDACKRIARANGNDPELMNRLREQSKEETKKAIENEAVIAGVLSELFNNERVAELLDLFYANLNVDAKAGFFDALSQTDVDFDDPYLSFDPKKDVKDVSLSPLGIVHLYRQYFFELDTFLGTPTGHVWLSPGATVELIEVSTRKTIIEKTTEISVETTKKTESSTTDQDEISEAVKQDNKDDLKLGITTTVNQSWGTGSASATASLNMDKTQQVARETTHKKMRQQSEKLSSEIRENYKSTFKTITETTDTSSKRYVLTNTTEKLINYELRRKMRQVGVQVQDVGTYLCWEAYVDEPGDSLGLANLIHIAQPANLLPIPDQTEIPVPPDQFIPLKTNAQWNFGGSRKYGFVTVATVDPPAAPEGFEIVKEAGVFPAAQMSGSGEDFTGVWAFGARFATGGQIEIGVITGPGGIEWNQRIDFTVGTVVKCTASAAKKAEIAAANTAKKLKGEAATAENDRITKETFIKSAKERVELARGIAKRNFEELREEERIIVYRKLIGSLMTGFQYHSASDSTRHVLSELLLSIFDIDKMLYFVAPEWWKPRAYQHLNLPDLQSQLDGSVVAWSDSAMRQDNYLITEKSAPAPMGSSLGWLLQLDGDNLRNAFLNAPWVKAVIPIRPGKEQAALNWLQNANVEGSDGLDAAYAAPEEELAVIRAKLGLDPSAAVTIRQAIDFLCLEVKEKSEESNQVKSYPTAEINDDNKVLSTPVEKVFEHGFYPLKGGFRVAPNDANPDPNNADRHFQVFDQWIEVLPTDQVVPVEVVYDPKTGRQI</sequence>
<comment type="caution">
    <text evidence="1">The sequence shown here is derived from an EMBL/GenBank/DDBJ whole genome shotgun (WGS) entry which is preliminary data.</text>
</comment>
<dbReference type="EMBL" id="JACJVP010000025">
    <property type="protein sequence ID" value="MBB6672095.1"/>
    <property type="molecule type" value="Genomic_DNA"/>
</dbReference>
<dbReference type="AlphaFoldDB" id="A0A7X0RR97"/>
<gene>
    <name evidence="1" type="ORF">H7C19_15555</name>
</gene>
<organism evidence="1 2">
    <name type="scientific">Cohnella nanjingensis</name>
    <dbReference type="NCBI Taxonomy" id="1387779"/>
    <lineage>
        <taxon>Bacteria</taxon>
        <taxon>Bacillati</taxon>
        <taxon>Bacillota</taxon>
        <taxon>Bacilli</taxon>
        <taxon>Bacillales</taxon>
        <taxon>Paenibacillaceae</taxon>
        <taxon>Cohnella</taxon>
    </lineage>
</organism>
<keyword evidence="2" id="KW-1185">Reference proteome</keyword>